<protein>
    <submittedName>
        <fullName evidence="2">Predicted protein</fullName>
    </submittedName>
</protein>
<evidence type="ECO:0000256" key="1">
    <source>
        <dbReference type="SAM" id="MobiDB-lite"/>
    </source>
</evidence>
<sequence>MSQAASFTIVTPSEVCQHSSNLSKMIKHKSGKVFRWHQDKLHTTLDGTTPVKYSLGGHVSPSLSNNYSWSSMCEQRSPSVSSSTSSTSSYPNTHPQHLFENPPIDQHVFYQTLSNPIIHSPTHKITKPYKARDSFKFFDYTMKKRKRTKRCDQVQPYENVISFTMTGVSNGSNGQSDHQSSNSSNSCSSSSSANSTGLNSDAKFESTLHEISQYIGEKNPQTITTYPTQQIGSVSTAPFSSSHFSQTQQQLLHNLSQPRRVRTSISIKELLN</sequence>
<gene>
    <name evidence="2" type="ORF">NAEGRDRAFT_80640</name>
</gene>
<dbReference type="GeneID" id="8851473"/>
<keyword evidence="3" id="KW-1185">Reference proteome</keyword>
<feature type="region of interest" description="Disordered" evidence="1">
    <location>
        <begin position="168"/>
        <end position="200"/>
    </location>
</feature>
<dbReference type="InParanoid" id="D2VNF7"/>
<dbReference type="VEuPathDB" id="AmoebaDB:NAEGRDRAFT_80640"/>
<organism evidence="3">
    <name type="scientific">Naegleria gruberi</name>
    <name type="common">Amoeba</name>
    <dbReference type="NCBI Taxonomy" id="5762"/>
    <lineage>
        <taxon>Eukaryota</taxon>
        <taxon>Discoba</taxon>
        <taxon>Heterolobosea</taxon>
        <taxon>Tetramitia</taxon>
        <taxon>Eutetramitia</taxon>
        <taxon>Vahlkampfiidae</taxon>
        <taxon>Naegleria</taxon>
    </lineage>
</organism>
<dbReference type="KEGG" id="ngr:NAEGRDRAFT_80640"/>
<dbReference type="Proteomes" id="UP000006671">
    <property type="component" value="Unassembled WGS sequence"/>
</dbReference>
<dbReference type="EMBL" id="GG738884">
    <property type="protein sequence ID" value="EFC41728.1"/>
    <property type="molecule type" value="Genomic_DNA"/>
</dbReference>
<name>D2VNF7_NAEGR</name>
<accession>D2VNF7</accession>
<proteinExistence type="predicted"/>
<feature type="compositionally biased region" description="Low complexity" evidence="1">
    <location>
        <begin position="169"/>
        <end position="200"/>
    </location>
</feature>
<reference evidence="2 3" key="1">
    <citation type="journal article" date="2010" name="Cell">
        <title>The genome of Naegleria gruberi illuminates early eukaryotic versatility.</title>
        <authorList>
            <person name="Fritz-Laylin L.K."/>
            <person name="Prochnik S.E."/>
            <person name="Ginger M.L."/>
            <person name="Dacks J.B."/>
            <person name="Carpenter M.L."/>
            <person name="Field M.C."/>
            <person name="Kuo A."/>
            <person name="Paredez A."/>
            <person name="Chapman J."/>
            <person name="Pham J."/>
            <person name="Shu S."/>
            <person name="Neupane R."/>
            <person name="Cipriano M."/>
            <person name="Mancuso J."/>
            <person name="Tu H."/>
            <person name="Salamov A."/>
            <person name="Lindquist E."/>
            <person name="Shapiro H."/>
            <person name="Lucas S."/>
            <person name="Grigoriev I.V."/>
            <person name="Cande W.Z."/>
            <person name="Fulton C."/>
            <person name="Rokhsar D.S."/>
            <person name="Dawson S.C."/>
        </authorList>
    </citation>
    <scope>NUCLEOTIDE SEQUENCE [LARGE SCALE GENOMIC DNA]</scope>
    <source>
        <strain evidence="2 3">NEG-M</strain>
    </source>
</reference>
<feature type="region of interest" description="Disordered" evidence="1">
    <location>
        <begin position="78"/>
        <end position="101"/>
    </location>
</feature>
<evidence type="ECO:0000313" key="2">
    <source>
        <dbReference type="EMBL" id="EFC41728.1"/>
    </source>
</evidence>
<dbReference type="RefSeq" id="XP_002674472.1">
    <property type="nucleotide sequence ID" value="XM_002674426.1"/>
</dbReference>
<dbReference type="AlphaFoldDB" id="D2VNF7"/>
<evidence type="ECO:0000313" key="3">
    <source>
        <dbReference type="Proteomes" id="UP000006671"/>
    </source>
</evidence>
<feature type="compositionally biased region" description="Low complexity" evidence="1">
    <location>
        <begin position="78"/>
        <end position="89"/>
    </location>
</feature>